<dbReference type="Gene3D" id="3.30.420.10">
    <property type="entry name" value="Ribonuclease H-like superfamily/Ribonuclease H"/>
    <property type="match status" value="1"/>
</dbReference>
<keyword evidence="6" id="KW-1185">Reference proteome</keyword>
<keyword evidence="1" id="KW-0540">Nuclease</keyword>
<dbReference type="eggNOG" id="KOG4373">
    <property type="taxonomic scope" value="Eukaryota"/>
</dbReference>
<organism evidence="5 6">
    <name type="scientific">Leersia perrieri</name>
    <dbReference type="NCBI Taxonomy" id="77586"/>
    <lineage>
        <taxon>Eukaryota</taxon>
        <taxon>Viridiplantae</taxon>
        <taxon>Streptophyta</taxon>
        <taxon>Embryophyta</taxon>
        <taxon>Tracheophyta</taxon>
        <taxon>Spermatophyta</taxon>
        <taxon>Magnoliopsida</taxon>
        <taxon>Liliopsida</taxon>
        <taxon>Poales</taxon>
        <taxon>Poaceae</taxon>
        <taxon>BOP clade</taxon>
        <taxon>Oryzoideae</taxon>
        <taxon>Oryzeae</taxon>
        <taxon>Oryzinae</taxon>
        <taxon>Leersia</taxon>
    </lineage>
</organism>
<dbReference type="EnsemblPlants" id="LPERR01G21650.1">
    <property type="protein sequence ID" value="LPERR01G21650.1"/>
    <property type="gene ID" value="LPERR01G21650"/>
</dbReference>
<dbReference type="GO" id="GO:0005737">
    <property type="term" value="C:cytoplasm"/>
    <property type="evidence" value="ECO:0007669"/>
    <property type="project" value="TreeGrafter"/>
</dbReference>
<dbReference type="STRING" id="77586.A0A0D9V3R7"/>
<dbReference type="PANTHER" id="PTHR13620">
    <property type="entry name" value="3-5 EXONUCLEASE"/>
    <property type="match status" value="1"/>
</dbReference>
<name>A0A0D9V3R7_9ORYZ</name>
<dbReference type="SUPFAM" id="SSF53098">
    <property type="entry name" value="Ribonuclease H-like"/>
    <property type="match status" value="1"/>
</dbReference>
<dbReference type="SMART" id="SM00474">
    <property type="entry name" value="35EXOc"/>
    <property type="match status" value="1"/>
</dbReference>
<evidence type="ECO:0000259" key="4">
    <source>
        <dbReference type="SMART" id="SM00474"/>
    </source>
</evidence>
<dbReference type="InterPro" id="IPR036397">
    <property type="entry name" value="RNaseH_sf"/>
</dbReference>
<feature type="domain" description="3'-5' exonuclease" evidence="4">
    <location>
        <begin position="49"/>
        <end position="237"/>
    </location>
</feature>
<dbReference type="FunFam" id="3.30.420.10:FF:000054">
    <property type="entry name" value="Werner Syndrome-like exonuclease"/>
    <property type="match status" value="1"/>
</dbReference>
<sequence length="243" mass="26763">MAAASYCTPPNPLPQPMEGRSKPRPNRRPGPPKDTYHTYVVMEGAEIRTTVTSSPDQVANFIKEITRGHRRHEGEGGLIVGIDTEWRECGRNERGGKCYKVAVLQLCVSHRCLVFKLSRAGKYPPELADFLADPAVRFVGVGVDGDVKRLAEDCNLQVANAVDLGKAAATVLDQPELRRAGLKSLALTVMGAQMEKSKKITMSNWHAQMLTRQQINYACIDAYVSFEIGRRLLTGESLPATQL</sequence>
<proteinExistence type="predicted"/>
<dbReference type="AlphaFoldDB" id="A0A0D9V3R7"/>
<feature type="region of interest" description="Disordered" evidence="3">
    <location>
        <begin position="1"/>
        <end position="35"/>
    </location>
</feature>
<dbReference type="PANTHER" id="PTHR13620:SF123">
    <property type="entry name" value="OS11G0222320 PROTEIN"/>
    <property type="match status" value="1"/>
</dbReference>
<dbReference type="Proteomes" id="UP000032180">
    <property type="component" value="Chromosome 1"/>
</dbReference>
<evidence type="ECO:0000313" key="6">
    <source>
        <dbReference type="Proteomes" id="UP000032180"/>
    </source>
</evidence>
<dbReference type="Pfam" id="PF01612">
    <property type="entry name" value="DNA_pol_A_exo1"/>
    <property type="match status" value="1"/>
</dbReference>
<dbReference type="InterPro" id="IPR002562">
    <property type="entry name" value="3'-5'_exonuclease_dom"/>
</dbReference>
<dbReference type="GO" id="GO:0005634">
    <property type="term" value="C:nucleus"/>
    <property type="evidence" value="ECO:0007669"/>
    <property type="project" value="TreeGrafter"/>
</dbReference>
<reference evidence="6" key="2">
    <citation type="submission" date="2013-12" db="EMBL/GenBank/DDBJ databases">
        <authorList>
            <person name="Yu Y."/>
            <person name="Lee S."/>
            <person name="de Baynast K."/>
            <person name="Wissotski M."/>
            <person name="Liu L."/>
            <person name="Talag J."/>
            <person name="Goicoechea J."/>
            <person name="Angelova A."/>
            <person name="Jetty R."/>
            <person name="Kudrna D."/>
            <person name="Golser W."/>
            <person name="Rivera L."/>
            <person name="Zhang J."/>
            <person name="Wing R."/>
        </authorList>
    </citation>
    <scope>NUCLEOTIDE SEQUENCE</scope>
</reference>
<accession>A0A0D9V3R7</accession>
<protein>
    <recommendedName>
        <fullName evidence="4">3'-5' exonuclease domain-containing protein</fullName>
    </recommendedName>
</protein>
<dbReference type="Gramene" id="LPERR01G21650.1">
    <property type="protein sequence ID" value="LPERR01G21650.1"/>
    <property type="gene ID" value="LPERR01G21650"/>
</dbReference>
<reference evidence="5 6" key="1">
    <citation type="submission" date="2012-08" db="EMBL/GenBank/DDBJ databases">
        <title>Oryza genome evolution.</title>
        <authorList>
            <person name="Wing R.A."/>
        </authorList>
    </citation>
    <scope>NUCLEOTIDE SEQUENCE</scope>
</reference>
<evidence type="ECO:0000313" key="5">
    <source>
        <dbReference type="EnsemblPlants" id="LPERR01G21650.1"/>
    </source>
</evidence>
<evidence type="ECO:0000256" key="2">
    <source>
        <dbReference type="ARBA" id="ARBA00022801"/>
    </source>
</evidence>
<evidence type="ECO:0000256" key="3">
    <source>
        <dbReference type="SAM" id="MobiDB-lite"/>
    </source>
</evidence>
<dbReference type="CDD" id="cd06141">
    <property type="entry name" value="WRN_exo"/>
    <property type="match status" value="1"/>
</dbReference>
<dbReference type="GO" id="GO:0003676">
    <property type="term" value="F:nucleic acid binding"/>
    <property type="evidence" value="ECO:0007669"/>
    <property type="project" value="InterPro"/>
</dbReference>
<dbReference type="InterPro" id="IPR051132">
    <property type="entry name" value="3-5_Exonuclease_domain"/>
</dbReference>
<dbReference type="GO" id="GO:0008408">
    <property type="term" value="F:3'-5' exonuclease activity"/>
    <property type="evidence" value="ECO:0007669"/>
    <property type="project" value="InterPro"/>
</dbReference>
<dbReference type="InterPro" id="IPR012337">
    <property type="entry name" value="RNaseH-like_sf"/>
</dbReference>
<reference evidence="5" key="3">
    <citation type="submission" date="2015-04" db="UniProtKB">
        <authorList>
            <consortium name="EnsemblPlants"/>
        </authorList>
    </citation>
    <scope>IDENTIFICATION</scope>
</reference>
<evidence type="ECO:0000256" key="1">
    <source>
        <dbReference type="ARBA" id="ARBA00022722"/>
    </source>
</evidence>
<dbReference type="GO" id="GO:0006139">
    <property type="term" value="P:nucleobase-containing compound metabolic process"/>
    <property type="evidence" value="ECO:0007669"/>
    <property type="project" value="InterPro"/>
</dbReference>
<keyword evidence="2" id="KW-0378">Hydrolase</keyword>
<dbReference type="HOGENOM" id="CLU_049674_3_2_1"/>